<organism evidence="1 2">
    <name type="scientific">Trifolium medium</name>
    <dbReference type="NCBI Taxonomy" id="97028"/>
    <lineage>
        <taxon>Eukaryota</taxon>
        <taxon>Viridiplantae</taxon>
        <taxon>Streptophyta</taxon>
        <taxon>Embryophyta</taxon>
        <taxon>Tracheophyta</taxon>
        <taxon>Spermatophyta</taxon>
        <taxon>Magnoliopsida</taxon>
        <taxon>eudicotyledons</taxon>
        <taxon>Gunneridae</taxon>
        <taxon>Pentapetalae</taxon>
        <taxon>rosids</taxon>
        <taxon>fabids</taxon>
        <taxon>Fabales</taxon>
        <taxon>Fabaceae</taxon>
        <taxon>Papilionoideae</taxon>
        <taxon>50 kb inversion clade</taxon>
        <taxon>NPAAA clade</taxon>
        <taxon>Hologalegina</taxon>
        <taxon>IRL clade</taxon>
        <taxon>Trifolieae</taxon>
        <taxon>Trifolium</taxon>
    </lineage>
</organism>
<accession>A0A392STZ3</accession>
<protein>
    <submittedName>
        <fullName evidence="1">Uncharacterized protein</fullName>
    </submittedName>
</protein>
<dbReference type="Proteomes" id="UP000265520">
    <property type="component" value="Unassembled WGS sequence"/>
</dbReference>
<evidence type="ECO:0000313" key="1">
    <source>
        <dbReference type="EMBL" id="MCI52311.1"/>
    </source>
</evidence>
<reference evidence="1 2" key="1">
    <citation type="journal article" date="2018" name="Front. Plant Sci.">
        <title>Red Clover (Trifolium pratense) and Zigzag Clover (T. medium) - A Picture of Genomic Similarities and Differences.</title>
        <authorList>
            <person name="Dluhosova J."/>
            <person name="Istvanek J."/>
            <person name="Nedelnik J."/>
            <person name="Repkova J."/>
        </authorList>
    </citation>
    <scope>NUCLEOTIDE SEQUENCE [LARGE SCALE GENOMIC DNA]</scope>
    <source>
        <strain evidence="2">cv. 10/8</strain>
        <tissue evidence="1">Leaf</tissue>
    </source>
</reference>
<dbReference type="AlphaFoldDB" id="A0A392STZ3"/>
<keyword evidence="2" id="KW-1185">Reference proteome</keyword>
<dbReference type="EMBL" id="LXQA010445329">
    <property type="protein sequence ID" value="MCI52311.1"/>
    <property type="molecule type" value="Genomic_DNA"/>
</dbReference>
<evidence type="ECO:0000313" key="2">
    <source>
        <dbReference type="Proteomes" id="UP000265520"/>
    </source>
</evidence>
<proteinExistence type="predicted"/>
<name>A0A392STZ3_9FABA</name>
<comment type="caution">
    <text evidence="1">The sequence shown here is derived from an EMBL/GenBank/DDBJ whole genome shotgun (WGS) entry which is preliminary data.</text>
</comment>
<feature type="non-terminal residue" evidence="1">
    <location>
        <position position="1"/>
    </location>
</feature>
<sequence>TEVEALKAKIGDALDIVGKSVQQKIEGKGMIKELAAGIKSFEEEMIAEDEKKRLEEEEQ</sequence>